<comment type="caution">
    <text evidence="1">The sequence shown here is derived from an EMBL/GenBank/DDBJ whole genome shotgun (WGS) entry which is preliminary data.</text>
</comment>
<sequence length="80" mass="9513">MSAFISATVPNAFKIVFLQYKEQDKDQVEEPLATFRETKRDELKKGLPVEYQEKWLEEFYQGFSMDNDHFEIDTLVRCSI</sequence>
<reference evidence="1" key="1">
    <citation type="submission" date="2022-01" db="EMBL/GenBank/DDBJ databases">
        <title>Genome Sequence Resource for Two Populations of Ditylenchus destructor, the Migratory Endoparasitic Phytonematode.</title>
        <authorList>
            <person name="Zhang H."/>
            <person name="Lin R."/>
            <person name="Xie B."/>
        </authorList>
    </citation>
    <scope>NUCLEOTIDE SEQUENCE</scope>
    <source>
        <strain evidence="1">BazhouSP</strain>
    </source>
</reference>
<organism evidence="1 2">
    <name type="scientific">Ditylenchus destructor</name>
    <dbReference type="NCBI Taxonomy" id="166010"/>
    <lineage>
        <taxon>Eukaryota</taxon>
        <taxon>Metazoa</taxon>
        <taxon>Ecdysozoa</taxon>
        <taxon>Nematoda</taxon>
        <taxon>Chromadorea</taxon>
        <taxon>Rhabditida</taxon>
        <taxon>Tylenchina</taxon>
        <taxon>Tylenchomorpha</taxon>
        <taxon>Sphaerularioidea</taxon>
        <taxon>Anguinidae</taxon>
        <taxon>Anguininae</taxon>
        <taxon>Ditylenchus</taxon>
    </lineage>
</organism>
<evidence type="ECO:0000313" key="1">
    <source>
        <dbReference type="EMBL" id="KAI1704047.1"/>
    </source>
</evidence>
<dbReference type="EMBL" id="JAKKPZ010000073">
    <property type="protein sequence ID" value="KAI1704047.1"/>
    <property type="molecule type" value="Genomic_DNA"/>
</dbReference>
<name>A0AAD4MU40_9BILA</name>
<dbReference type="AlphaFoldDB" id="A0AAD4MU40"/>
<protein>
    <submittedName>
        <fullName evidence="1">Uncharacterized protein</fullName>
    </submittedName>
</protein>
<keyword evidence="2" id="KW-1185">Reference proteome</keyword>
<dbReference type="Proteomes" id="UP001201812">
    <property type="component" value="Unassembled WGS sequence"/>
</dbReference>
<evidence type="ECO:0000313" key="2">
    <source>
        <dbReference type="Proteomes" id="UP001201812"/>
    </source>
</evidence>
<proteinExistence type="predicted"/>
<gene>
    <name evidence="1" type="ORF">DdX_14548</name>
</gene>
<accession>A0AAD4MU40</accession>